<accession>A0A235BVL5</accession>
<reference evidence="1 2" key="1">
    <citation type="submission" date="2017-07" db="EMBL/GenBank/DDBJ databases">
        <title>Recovery of genomes from metagenomes via a dereplication, aggregation, and scoring strategy.</title>
        <authorList>
            <person name="Sieber C.M."/>
            <person name="Probst A.J."/>
            <person name="Sharrar A."/>
            <person name="Thomas B.C."/>
            <person name="Hess M."/>
            <person name="Tringe S.G."/>
            <person name="Banfield J.F."/>
        </authorList>
    </citation>
    <scope>NUCLEOTIDE SEQUENCE [LARGE SCALE GENOMIC DNA]</scope>
    <source>
        <strain evidence="1">JGI_Cruoil_03_44_89</strain>
    </source>
</reference>
<evidence type="ECO:0000313" key="2">
    <source>
        <dbReference type="Proteomes" id="UP000215215"/>
    </source>
</evidence>
<evidence type="ECO:0008006" key="3">
    <source>
        <dbReference type="Google" id="ProtNLM"/>
    </source>
</evidence>
<protein>
    <recommendedName>
        <fullName evidence="3">Fibronectin type-III domain-containing protein</fullName>
    </recommendedName>
</protein>
<organism evidence="1 2">
    <name type="scientific">candidate division WOR-3 bacterium JGI_Cruoil_03_44_89</name>
    <dbReference type="NCBI Taxonomy" id="1973748"/>
    <lineage>
        <taxon>Bacteria</taxon>
        <taxon>Bacteria division WOR-3</taxon>
    </lineage>
</organism>
<name>A0A235BVL5_UNCW3</name>
<dbReference type="AlphaFoldDB" id="A0A235BVL5"/>
<sequence>MYRKVLLAITVMLIPALLFSLPPESKINMKMRDVYNPSGGTKGEITYKPADRWLIAWIGIGNVTDYMISNTLQGGGPFVRPPDWEYFDGSFPYWSSDVYPDLRGHACEYPAGSEQFYTYASGLWVNALCPVIEDGDTVDWIPKSIETAYSSDLGAMSIPEVEDIGGKDYSGKGLCFSTQRISQGAGEGEFLFVQPGSEMKDYQAKWPFVDTLINARRPDSTTWVHTEDGDVISLEDTYAVGGDYIPSGDATTIWIRDAGPYAGTQVGLRIEERTYCWNYPYNDAYFYINWKIKNMNPYRLRDVYVAHFMDNDIGAGIDDPDQGAWDDMMGFDRALNLTYSFDSDGYEPGWKTKAGYVGGVMCESPSDRGLTGVQTWLYGDPIDEDLQDALRYEYMARTTFMTWSIPRDIRQLASSGPFDLAPFGEPGDEVNFTVAIVVGETLDELKERARYALTQFENGYLGFSPPPSPSVEIVPADKSVYLSWDTSPESYVCPMSGESTFEGYRLYRSLTGVSGDWELLADYDLKSSYTKDTVMVKYQRGVSNAQIEFLGLHDGFDTLLTNSVYTIDFDSDDHFNVYNVTATTPYSYNASAEENGGGFCVKESMDASNAYETDPGYISGSVIYMDGFYVTIMDGEYDPSQPGTDIDPNASDQFVARSYAHEKFGNEIGIKRYYVDEDLTDGVRYYYSVNSYSRPIPYLGVDELEGGMTGKKYWAIPRKEAADYQFPFQPVIERTGGSGDIRFEAYIANPNEVKDAEYKIRFGTNSPGTDSADFWQLVRLDGEGETILIDSCTDIDLEATPVIDGLSFQLATVLRPAIDTEKVIDDGRSGWIKGSSDCEFTSVISSGEPRNNYNVIFSDTGSYDRLGRKAPFEIWNVDKQEPAEFIYQGDSTSIYPPRAGANAFIVIDDTFGDFSWRLRLDAPSDSAFSYPDTGDIYLLKVLIRTTVDDEFTVITSKKKKKDSYDLDSIRVVPNPYYVSAVWDGPSKYERKLYFQGLPSRCTIRIFNAAGLLLREIEHDETIATYFRPEVMGEEEEQGSHAWDLKTSGGYEVTSGLFIYQVVTPDGKEKVGKFAVVR</sequence>
<proteinExistence type="predicted"/>
<dbReference type="Proteomes" id="UP000215215">
    <property type="component" value="Unassembled WGS sequence"/>
</dbReference>
<comment type="caution">
    <text evidence="1">The sequence shown here is derived from an EMBL/GenBank/DDBJ whole genome shotgun (WGS) entry which is preliminary data.</text>
</comment>
<dbReference type="EMBL" id="NOZQ01000068">
    <property type="protein sequence ID" value="OYD16408.1"/>
    <property type="molecule type" value="Genomic_DNA"/>
</dbReference>
<gene>
    <name evidence="1" type="ORF">CH333_03455</name>
</gene>
<evidence type="ECO:0000313" key="1">
    <source>
        <dbReference type="EMBL" id="OYD16408.1"/>
    </source>
</evidence>